<organism evidence="2">
    <name type="scientific">Caldilineaceae bacterium SB0664_bin_27</name>
    <dbReference type="NCBI Taxonomy" id="2605260"/>
    <lineage>
        <taxon>Bacteria</taxon>
        <taxon>Bacillati</taxon>
        <taxon>Chloroflexota</taxon>
        <taxon>Caldilineae</taxon>
        <taxon>Caldilineales</taxon>
        <taxon>Caldilineaceae</taxon>
    </lineage>
</organism>
<dbReference type="AlphaFoldDB" id="A0A6B0YYA3"/>
<accession>A0A6B0YYA3</accession>
<dbReference type="EMBL" id="VXRG01000131">
    <property type="protein sequence ID" value="MXY94969.1"/>
    <property type="molecule type" value="Genomic_DNA"/>
</dbReference>
<keyword evidence="1" id="KW-0812">Transmembrane</keyword>
<comment type="caution">
    <text evidence="2">The sequence shown here is derived from an EMBL/GenBank/DDBJ whole genome shotgun (WGS) entry which is preliminary data.</text>
</comment>
<protein>
    <submittedName>
        <fullName evidence="2">Uncharacterized protein</fullName>
    </submittedName>
</protein>
<gene>
    <name evidence="2" type="ORF">F4Y42_16135</name>
</gene>
<name>A0A6B0YYA3_9CHLR</name>
<keyword evidence="1" id="KW-0472">Membrane</keyword>
<evidence type="ECO:0000313" key="2">
    <source>
        <dbReference type="EMBL" id="MXY94969.1"/>
    </source>
</evidence>
<evidence type="ECO:0000256" key="1">
    <source>
        <dbReference type="SAM" id="Phobius"/>
    </source>
</evidence>
<reference evidence="2" key="1">
    <citation type="submission" date="2019-09" db="EMBL/GenBank/DDBJ databases">
        <title>Characterisation of the sponge microbiome using genome-centric metagenomics.</title>
        <authorList>
            <person name="Engelberts J.P."/>
            <person name="Robbins S.J."/>
            <person name="De Goeij J.M."/>
            <person name="Aranda M."/>
            <person name="Bell S.C."/>
            <person name="Webster N.S."/>
        </authorList>
    </citation>
    <scope>NUCLEOTIDE SEQUENCE</scope>
    <source>
        <strain evidence="2">SB0664_bin_27</strain>
    </source>
</reference>
<proteinExistence type="predicted"/>
<sequence length="141" mass="16459">MDALLFWTALWLAGVGLFVYLTITLVRRLVIRFSQGVEANVRAAESIVNDERVPEDWAAPYRQQIETLRRTVGSEAEIERAGRRGHKDCLRQLDRLVQYFEKSNLVDSTESRHVLLTGLQRQRERWVAGGWQYVIEQEDDR</sequence>
<keyword evidence="1" id="KW-1133">Transmembrane helix</keyword>
<feature type="transmembrane region" description="Helical" evidence="1">
    <location>
        <begin position="6"/>
        <end position="26"/>
    </location>
</feature>